<proteinExistence type="predicted"/>
<dbReference type="EMBL" id="CH445341">
    <property type="protein sequence ID" value="EAT81866.1"/>
    <property type="molecule type" value="Genomic_DNA"/>
</dbReference>
<dbReference type="RefSeq" id="XP_001800742.1">
    <property type="nucleotide sequence ID" value="XM_001800690.1"/>
</dbReference>
<feature type="region of interest" description="Disordered" evidence="1">
    <location>
        <begin position="1"/>
        <end position="38"/>
    </location>
</feature>
<name>Q0UCP2_PHANO</name>
<evidence type="ECO:0000256" key="1">
    <source>
        <dbReference type="SAM" id="MobiDB-lite"/>
    </source>
</evidence>
<dbReference type="Proteomes" id="UP000001055">
    <property type="component" value="Unassembled WGS sequence"/>
</dbReference>
<dbReference type="InParanoid" id="Q0UCP2"/>
<reference evidence="3" key="1">
    <citation type="journal article" date="2007" name="Plant Cell">
        <title>Dothideomycete-plant interactions illuminated by genome sequencing and EST analysis of the wheat pathogen Stagonospora nodorum.</title>
        <authorList>
            <person name="Hane J.K."/>
            <person name="Lowe R.G."/>
            <person name="Solomon P.S."/>
            <person name="Tan K.C."/>
            <person name="Schoch C.L."/>
            <person name="Spatafora J.W."/>
            <person name="Crous P.W."/>
            <person name="Kodira C."/>
            <person name="Birren B.W."/>
            <person name="Galagan J.E."/>
            <person name="Torriani S.F."/>
            <person name="McDonald B.A."/>
            <person name="Oliver R.P."/>
        </authorList>
    </citation>
    <scope>NUCLEOTIDE SEQUENCE [LARGE SCALE GENOMIC DNA]</scope>
    <source>
        <strain evidence="3">SN15 / ATCC MYA-4574 / FGSC 10173</strain>
    </source>
</reference>
<dbReference type="GeneID" id="5977649"/>
<dbReference type="AlphaFoldDB" id="Q0UCP2"/>
<organism evidence="2 3">
    <name type="scientific">Phaeosphaeria nodorum (strain SN15 / ATCC MYA-4574 / FGSC 10173)</name>
    <name type="common">Glume blotch fungus</name>
    <name type="synonym">Parastagonospora nodorum</name>
    <dbReference type="NCBI Taxonomy" id="321614"/>
    <lineage>
        <taxon>Eukaryota</taxon>
        <taxon>Fungi</taxon>
        <taxon>Dikarya</taxon>
        <taxon>Ascomycota</taxon>
        <taxon>Pezizomycotina</taxon>
        <taxon>Dothideomycetes</taxon>
        <taxon>Pleosporomycetidae</taxon>
        <taxon>Pleosporales</taxon>
        <taxon>Pleosporineae</taxon>
        <taxon>Phaeosphaeriaceae</taxon>
        <taxon>Parastagonospora</taxon>
    </lineage>
</organism>
<sequence length="38" mass="4413">MPRPTRQRRANYGPNNALSELRANLSLKREPEAQIHRA</sequence>
<gene>
    <name evidence="2" type="ORF">SNOG_10472</name>
</gene>
<evidence type="ECO:0000313" key="3">
    <source>
        <dbReference type="Proteomes" id="UP000001055"/>
    </source>
</evidence>
<evidence type="ECO:0000313" key="2">
    <source>
        <dbReference type="EMBL" id="EAT81866.1"/>
    </source>
</evidence>
<feature type="compositionally biased region" description="Basic and acidic residues" evidence="1">
    <location>
        <begin position="27"/>
        <end position="38"/>
    </location>
</feature>
<protein>
    <submittedName>
        <fullName evidence="2">Uncharacterized protein</fullName>
    </submittedName>
</protein>
<dbReference type="KEGG" id="pno:SNOG_10472"/>
<accession>Q0UCP2</accession>